<keyword evidence="4" id="KW-1185">Reference proteome</keyword>
<dbReference type="STRING" id="1229662.W3XRH8"/>
<feature type="region of interest" description="Disordered" evidence="1">
    <location>
        <begin position="652"/>
        <end position="703"/>
    </location>
</feature>
<evidence type="ECO:0000313" key="3">
    <source>
        <dbReference type="EMBL" id="ETS87816.1"/>
    </source>
</evidence>
<feature type="domain" description="Aminoglycoside phosphotransferase" evidence="2">
    <location>
        <begin position="405"/>
        <end position="574"/>
    </location>
</feature>
<dbReference type="KEGG" id="pfy:PFICI_01644"/>
<sequence>MENDADLVSPRYGVAKLASVFEERMNSPTEEVTKIDAPRRRASSLYSPKTIGPLKDGSSTRPSPPPLSPGPPQLPPHVRPGYKPPSLTSPAIKPSPLAKIVPGYADIGMQTRVPENTSIAIQTIVPEGTNTGTWPSTAEALGTDMSTQTQVPENKNTPTQMEVAEDRSTSTQTDLFESPAIATQTGRPETGYMGTQTIVPESLNTGMQTSPFEPTEVATQTEPFSPSLKTIFALGQSALEKLKRPSWPIYEKVKNNKEGTVVDDADLDDTSTLVEEELPVQLFGTGEFSDPILRALQLQDSVDASRVDSKIAIKERRDTGLALSRATQRWLRQHEPGQRQWPSKDMDSPCAVCHATREDAARSVLDRNLGFCSSLNLKYNDSEQYAWSLGHRYVVVEKQYWRLRSDQLPAEVWASRLLRKHTKVPTPAVAAAWKEGHVAITITERARGRPLAELWESYSGTRRQSVAKQIARCVRQWRRITSPAMSALDGGPCLWVDDAGQDERTIFYSDAAYRDFVRGKLVSRGWDKLMAQMTVDLMPTCQPFVFTHGNLTLDNIFVHEGRVVAITGLGRAAYLPSWAESLATHNVYGQAEREWKEILFRYIGSEGVKTYYDIYEELLGETDNTITKKKTEAIQQKLRVLLAEKTARETAGLEHKNVETSKKEGAEVESLEQTTKGKGTEGSDNADKETTRKDKRRSKRPANIVIMANAGTQTEQGPRDKIIVGLTESDRLSKKPIPKPRRTLAFHGLPFSPQTVKNRSRASVFHPAGDTLASQVYPGGFHILEKKDEIGEYCAIRAIFDSLVAQLPERKGAMSFHDLKLQWDEVKQTAGFEEKQTRKHHFVERLGKTLGRWAMNRPDPMDLCLGCILIDGREWIDGGDDGVPWSDAVIWITTVNAGGKLFFNNADDFRGLRPSRRKLSDPSLSPTFQASPTVLNHVDNSNDGIGEDHKVDKGTGSSEVGNSQDGHRANTDDSASWNHVRNVVFQILEV</sequence>
<feature type="compositionally biased region" description="Polar residues" evidence="1">
    <location>
        <begin position="922"/>
        <end position="943"/>
    </location>
</feature>
<feature type="compositionally biased region" description="Basic and acidic residues" evidence="1">
    <location>
        <begin position="22"/>
        <end position="39"/>
    </location>
</feature>
<reference evidence="4" key="1">
    <citation type="journal article" date="2015" name="BMC Genomics">
        <title>Genomic and transcriptomic analysis of the endophytic fungus Pestalotiopsis fici reveals its lifestyle and high potential for synthesis of natural products.</title>
        <authorList>
            <person name="Wang X."/>
            <person name="Zhang X."/>
            <person name="Liu L."/>
            <person name="Xiang M."/>
            <person name="Wang W."/>
            <person name="Sun X."/>
            <person name="Che Y."/>
            <person name="Guo L."/>
            <person name="Liu G."/>
            <person name="Guo L."/>
            <person name="Wang C."/>
            <person name="Yin W.B."/>
            <person name="Stadler M."/>
            <person name="Zhang X."/>
            <person name="Liu X."/>
        </authorList>
    </citation>
    <scope>NUCLEOTIDE SEQUENCE [LARGE SCALE GENOMIC DNA]</scope>
    <source>
        <strain evidence="4">W106-1 / CGMCC3.15140</strain>
    </source>
</reference>
<dbReference type="InterPro" id="IPR002575">
    <property type="entry name" value="Aminoglycoside_PTrfase"/>
</dbReference>
<accession>W3XRH8</accession>
<dbReference type="EMBL" id="KI912109">
    <property type="protein sequence ID" value="ETS87816.1"/>
    <property type="molecule type" value="Genomic_DNA"/>
</dbReference>
<name>W3XRH8_PESFW</name>
<dbReference type="Pfam" id="PF01636">
    <property type="entry name" value="APH"/>
    <property type="match status" value="1"/>
</dbReference>
<dbReference type="Proteomes" id="UP000030651">
    <property type="component" value="Unassembled WGS sequence"/>
</dbReference>
<dbReference type="Gene3D" id="3.90.1200.10">
    <property type="match status" value="1"/>
</dbReference>
<dbReference type="SUPFAM" id="SSF56112">
    <property type="entry name" value="Protein kinase-like (PK-like)"/>
    <property type="match status" value="1"/>
</dbReference>
<feature type="region of interest" description="Disordered" evidence="1">
    <location>
        <begin position="916"/>
        <end position="974"/>
    </location>
</feature>
<evidence type="ECO:0000256" key="1">
    <source>
        <dbReference type="SAM" id="MobiDB-lite"/>
    </source>
</evidence>
<dbReference type="InParanoid" id="W3XRH8"/>
<dbReference type="AlphaFoldDB" id="W3XRH8"/>
<dbReference type="HOGENOM" id="CLU_301700_0_0_1"/>
<organism evidence="3 4">
    <name type="scientific">Pestalotiopsis fici (strain W106-1 / CGMCC3.15140)</name>
    <dbReference type="NCBI Taxonomy" id="1229662"/>
    <lineage>
        <taxon>Eukaryota</taxon>
        <taxon>Fungi</taxon>
        <taxon>Dikarya</taxon>
        <taxon>Ascomycota</taxon>
        <taxon>Pezizomycotina</taxon>
        <taxon>Sordariomycetes</taxon>
        <taxon>Xylariomycetidae</taxon>
        <taxon>Amphisphaeriales</taxon>
        <taxon>Sporocadaceae</taxon>
        <taxon>Pestalotiopsis</taxon>
    </lineage>
</organism>
<gene>
    <name evidence="3" type="ORF">PFICI_01644</name>
</gene>
<evidence type="ECO:0000313" key="4">
    <source>
        <dbReference type="Proteomes" id="UP000030651"/>
    </source>
</evidence>
<dbReference type="RefSeq" id="XP_007828416.1">
    <property type="nucleotide sequence ID" value="XM_007830225.1"/>
</dbReference>
<feature type="compositionally biased region" description="Basic and acidic residues" evidence="1">
    <location>
        <begin position="678"/>
        <end position="692"/>
    </location>
</feature>
<dbReference type="InterPro" id="IPR051678">
    <property type="entry name" value="AGP_Transferase"/>
</dbReference>
<dbReference type="PANTHER" id="PTHR21310">
    <property type="entry name" value="AMINOGLYCOSIDE PHOSPHOTRANSFERASE-RELATED-RELATED"/>
    <property type="match status" value="1"/>
</dbReference>
<proteinExistence type="predicted"/>
<feature type="compositionally biased region" description="Polar residues" evidence="1">
    <location>
        <begin position="955"/>
        <end position="964"/>
    </location>
</feature>
<feature type="region of interest" description="Disordered" evidence="1">
    <location>
        <begin position="22"/>
        <end position="97"/>
    </location>
</feature>
<feature type="compositionally biased region" description="Basic and acidic residues" evidence="1">
    <location>
        <begin position="652"/>
        <end position="666"/>
    </location>
</feature>
<dbReference type="PANTHER" id="PTHR21310:SF55">
    <property type="entry name" value="AMINOGLYCOSIDE PHOSPHOTRANSFERASE DOMAIN-CONTAINING PROTEIN"/>
    <property type="match status" value="1"/>
</dbReference>
<dbReference type="GeneID" id="19266657"/>
<protein>
    <recommendedName>
        <fullName evidence="2">Aminoglycoside phosphotransferase domain-containing protein</fullName>
    </recommendedName>
</protein>
<feature type="compositionally biased region" description="Pro residues" evidence="1">
    <location>
        <begin position="62"/>
        <end position="78"/>
    </location>
</feature>
<dbReference type="OrthoDB" id="8300194at2759"/>
<dbReference type="InterPro" id="IPR011009">
    <property type="entry name" value="Kinase-like_dom_sf"/>
</dbReference>
<evidence type="ECO:0000259" key="2">
    <source>
        <dbReference type="Pfam" id="PF01636"/>
    </source>
</evidence>